<dbReference type="EMBL" id="PDCK01000039">
    <property type="protein sequence ID" value="PRQ54910.1"/>
    <property type="molecule type" value="Genomic_DNA"/>
</dbReference>
<organism evidence="1 2">
    <name type="scientific">Rosa chinensis</name>
    <name type="common">China rose</name>
    <dbReference type="NCBI Taxonomy" id="74649"/>
    <lineage>
        <taxon>Eukaryota</taxon>
        <taxon>Viridiplantae</taxon>
        <taxon>Streptophyta</taxon>
        <taxon>Embryophyta</taxon>
        <taxon>Tracheophyta</taxon>
        <taxon>Spermatophyta</taxon>
        <taxon>Magnoliopsida</taxon>
        <taxon>eudicotyledons</taxon>
        <taxon>Gunneridae</taxon>
        <taxon>Pentapetalae</taxon>
        <taxon>rosids</taxon>
        <taxon>fabids</taxon>
        <taxon>Rosales</taxon>
        <taxon>Rosaceae</taxon>
        <taxon>Rosoideae</taxon>
        <taxon>Rosoideae incertae sedis</taxon>
        <taxon>Rosa</taxon>
    </lineage>
</organism>
<dbReference type="Proteomes" id="UP000238479">
    <property type="component" value="Chromosome 1"/>
</dbReference>
<reference evidence="1 2" key="1">
    <citation type="journal article" date="2018" name="Nat. Genet.">
        <title>The Rosa genome provides new insights in the design of modern roses.</title>
        <authorList>
            <person name="Bendahmane M."/>
        </authorList>
    </citation>
    <scope>NUCLEOTIDE SEQUENCE [LARGE SCALE GENOMIC DNA]</scope>
    <source>
        <strain evidence="2">cv. Old Blush</strain>
    </source>
</reference>
<gene>
    <name evidence="1" type="ORF">RchiOBHm_Chr1g0318851</name>
</gene>
<comment type="caution">
    <text evidence="1">The sequence shown here is derived from an EMBL/GenBank/DDBJ whole genome shotgun (WGS) entry which is preliminary data.</text>
</comment>
<proteinExistence type="predicted"/>
<accession>A0A2P6S889</accession>
<evidence type="ECO:0000313" key="1">
    <source>
        <dbReference type="EMBL" id="PRQ54910.1"/>
    </source>
</evidence>
<evidence type="ECO:0000313" key="2">
    <source>
        <dbReference type="Proteomes" id="UP000238479"/>
    </source>
</evidence>
<dbReference type="AlphaFoldDB" id="A0A2P6S889"/>
<keyword evidence="2" id="KW-1185">Reference proteome</keyword>
<protein>
    <submittedName>
        <fullName evidence="1">Uncharacterized protein</fullName>
    </submittedName>
</protein>
<sequence length="65" mass="7466">MRRRNFGEVGWFLARKKMEKEGKESSPKGCLLPLGVDSRIWWCGCCSVCVSSLVWSPVRKSELFN</sequence>
<name>A0A2P6S889_ROSCH</name>
<dbReference type="Gramene" id="PRQ54910">
    <property type="protein sequence ID" value="PRQ54910"/>
    <property type="gene ID" value="RchiOBHm_Chr1g0318851"/>
</dbReference>